<dbReference type="EMBL" id="FQTW01000006">
    <property type="protein sequence ID" value="SHE82074.1"/>
    <property type="molecule type" value="Genomic_DNA"/>
</dbReference>
<organism evidence="1 2">
    <name type="scientific">Psychroflexus salarius</name>
    <dbReference type="NCBI Taxonomy" id="1155689"/>
    <lineage>
        <taxon>Bacteria</taxon>
        <taxon>Pseudomonadati</taxon>
        <taxon>Bacteroidota</taxon>
        <taxon>Flavobacteriia</taxon>
        <taxon>Flavobacteriales</taxon>
        <taxon>Flavobacteriaceae</taxon>
        <taxon>Psychroflexus</taxon>
    </lineage>
</organism>
<dbReference type="InterPro" id="IPR029044">
    <property type="entry name" value="Nucleotide-diphossugar_trans"/>
</dbReference>
<dbReference type="PANTHER" id="PTHR36529">
    <property type="entry name" value="SLL1095 PROTEIN"/>
    <property type="match status" value="1"/>
</dbReference>
<dbReference type="Proteomes" id="UP000184462">
    <property type="component" value="Unassembled WGS sequence"/>
</dbReference>
<dbReference type="STRING" id="1155689.SAMN05444278_10658"/>
<dbReference type="InterPro" id="IPR018641">
    <property type="entry name" value="Trfase_1_rSAM/seldom-assoc"/>
</dbReference>
<name>A0A1M4WLJ9_9FLAO</name>
<accession>A0A1M4WLJ9</accession>
<gene>
    <name evidence="1" type="ORF">SAMN05444278_10658</name>
</gene>
<sequence length="203" mass="23131">MHDNLLVIFTRKPELGHCKTRLAKTVGDKAALEIYKHLVQHTAKTSADVKAQKQVWYTKAIVDDDCWENSIFEKQIQPEGDLGEKMKFAFEQGFKNNYKHIVIIGSDLYDLQPEDLTRAFEALKNHDAVIGPATDGGYYLLGMNALHKSVFEAKSWGTDTVFESTLRDLSTLKLKQLSPKNDVDYYEDIAGIPIFEEIIKTYQ</sequence>
<dbReference type="PANTHER" id="PTHR36529:SF1">
    <property type="entry name" value="GLYCOSYLTRANSFERASE"/>
    <property type="match status" value="1"/>
</dbReference>
<keyword evidence="2" id="KW-1185">Reference proteome</keyword>
<evidence type="ECO:0000313" key="2">
    <source>
        <dbReference type="Proteomes" id="UP000184462"/>
    </source>
</evidence>
<dbReference type="SUPFAM" id="SSF53448">
    <property type="entry name" value="Nucleotide-diphospho-sugar transferases"/>
    <property type="match status" value="1"/>
</dbReference>
<dbReference type="NCBIfam" id="TIGR04282">
    <property type="entry name" value="glyco_like_cofC"/>
    <property type="match status" value="1"/>
</dbReference>
<reference evidence="1 2" key="1">
    <citation type="submission" date="2016-11" db="EMBL/GenBank/DDBJ databases">
        <authorList>
            <person name="Jaros S."/>
            <person name="Januszkiewicz K."/>
            <person name="Wedrychowicz H."/>
        </authorList>
    </citation>
    <scope>NUCLEOTIDE SEQUENCE [LARGE SCALE GENOMIC DNA]</scope>
    <source>
        <strain evidence="1 2">DSM 25661</strain>
    </source>
</reference>
<dbReference type="RefSeq" id="WP_073193174.1">
    <property type="nucleotide sequence ID" value="NZ_FQTW01000006.1"/>
</dbReference>
<proteinExistence type="predicted"/>
<evidence type="ECO:0000313" key="1">
    <source>
        <dbReference type="EMBL" id="SHE82074.1"/>
    </source>
</evidence>
<evidence type="ECO:0008006" key="3">
    <source>
        <dbReference type="Google" id="ProtNLM"/>
    </source>
</evidence>
<dbReference type="OrthoDB" id="9798250at2"/>
<dbReference type="AlphaFoldDB" id="A0A1M4WLJ9"/>
<dbReference type="Pfam" id="PF09837">
    <property type="entry name" value="DUF2064"/>
    <property type="match status" value="1"/>
</dbReference>
<dbReference type="Gene3D" id="3.90.550.10">
    <property type="entry name" value="Spore Coat Polysaccharide Biosynthesis Protein SpsA, Chain A"/>
    <property type="match status" value="1"/>
</dbReference>
<protein>
    <recommendedName>
        <fullName evidence="3">Glycosyltransferase</fullName>
    </recommendedName>
</protein>